<comment type="similarity">
    <text evidence="14">Belongs to the RING-type zinc finger family. ATL subfamily.</text>
</comment>
<dbReference type="Proteomes" id="UP000596660">
    <property type="component" value="Unplaced"/>
</dbReference>
<evidence type="ECO:0000256" key="3">
    <source>
        <dbReference type="ARBA" id="ARBA00004906"/>
    </source>
</evidence>
<reference evidence="21" key="1">
    <citation type="journal article" date="2017" name="Nature">
        <title>The genome of Chenopodium quinoa.</title>
        <authorList>
            <person name="Jarvis D.E."/>
            <person name="Ho Y.S."/>
            <person name="Lightfoot D.J."/>
            <person name="Schmoeckel S.M."/>
            <person name="Li B."/>
            <person name="Borm T.J.A."/>
            <person name="Ohyanagi H."/>
            <person name="Mineta K."/>
            <person name="Michell C.T."/>
            <person name="Saber N."/>
            <person name="Kharbatia N.M."/>
            <person name="Rupper R.R."/>
            <person name="Sharp A.R."/>
            <person name="Dally N."/>
            <person name="Boughton B.A."/>
            <person name="Woo Y.H."/>
            <person name="Gao G."/>
            <person name="Schijlen E.G.W.M."/>
            <person name="Guo X."/>
            <person name="Momin A.A."/>
            <person name="Negrao S."/>
            <person name="Al-Babili S."/>
            <person name="Gehring C."/>
            <person name="Roessner U."/>
            <person name="Jung C."/>
            <person name="Murphy K."/>
            <person name="Arold S.T."/>
            <person name="Gojobori T."/>
            <person name="van der Linden C.G."/>
            <person name="van Loo E.N."/>
            <person name="Jellen E.N."/>
            <person name="Maughan P.J."/>
            <person name="Tester M."/>
        </authorList>
    </citation>
    <scope>NUCLEOTIDE SEQUENCE [LARGE SCALE GENOMIC DNA]</scope>
    <source>
        <strain evidence="21">cv. PI 614886</strain>
    </source>
</reference>
<evidence type="ECO:0000256" key="2">
    <source>
        <dbReference type="ARBA" id="ARBA00004167"/>
    </source>
</evidence>
<dbReference type="Pfam" id="PF13947">
    <property type="entry name" value="GUB_WAK_bind"/>
    <property type="match status" value="1"/>
</dbReference>
<evidence type="ECO:0000256" key="11">
    <source>
        <dbReference type="ARBA" id="ARBA00022989"/>
    </source>
</evidence>
<name>A0A803L2N9_CHEQI</name>
<organism evidence="21 22">
    <name type="scientific">Chenopodium quinoa</name>
    <name type="common">Quinoa</name>
    <dbReference type="NCBI Taxonomy" id="63459"/>
    <lineage>
        <taxon>Eukaryota</taxon>
        <taxon>Viridiplantae</taxon>
        <taxon>Streptophyta</taxon>
        <taxon>Embryophyta</taxon>
        <taxon>Tracheophyta</taxon>
        <taxon>Spermatophyta</taxon>
        <taxon>Magnoliopsida</taxon>
        <taxon>eudicotyledons</taxon>
        <taxon>Gunneridae</taxon>
        <taxon>Pentapetalae</taxon>
        <taxon>Caryophyllales</taxon>
        <taxon>Chenopodiaceae</taxon>
        <taxon>Chenopodioideae</taxon>
        <taxon>Atripliceae</taxon>
        <taxon>Chenopodium</taxon>
    </lineage>
</organism>
<reference evidence="21" key="2">
    <citation type="submission" date="2021-03" db="UniProtKB">
        <authorList>
            <consortium name="EnsemblPlants"/>
        </authorList>
    </citation>
    <scope>IDENTIFICATION</scope>
</reference>
<feature type="chain" id="PRO_5031437384" description="RING-type domain-containing protein" evidence="19">
    <location>
        <begin position="23"/>
        <end position="394"/>
    </location>
</feature>
<feature type="signal peptide" evidence="19">
    <location>
        <begin position="1"/>
        <end position="22"/>
    </location>
</feature>
<dbReference type="GO" id="GO:0061630">
    <property type="term" value="F:ubiquitin protein ligase activity"/>
    <property type="evidence" value="ECO:0007669"/>
    <property type="project" value="UniProtKB-EC"/>
</dbReference>
<dbReference type="Gene3D" id="3.30.40.10">
    <property type="entry name" value="Zinc/RING finger domain, C3HC4 (zinc finger)"/>
    <property type="match status" value="1"/>
</dbReference>
<dbReference type="EnsemblPlants" id="AUR62006128-RA">
    <property type="protein sequence ID" value="AUR62006128-RA:cds"/>
    <property type="gene ID" value="AUR62006128"/>
</dbReference>
<keyword evidence="8 17" id="KW-0863">Zinc-finger</keyword>
<comment type="catalytic activity">
    <reaction evidence="16">
        <text>L-seryl-[protein] + ATP = O-phospho-L-seryl-[protein] + ADP + H(+)</text>
        <dbReference type="Rhea" id="RHEA:17989"/>
        <dbReference type="Rhea" id="RHEA-COMP:9863"/>
        <dbReference type="Rhea" id="RHEA-COMP:11604"/>
        <dbReference type="ChEBI" id="CHEBI:15378"/>
        <dbReference type="ChEBI" id="CHEBI:29999"/>
        <dbReference type="ChEBI" id="CHEBI:30616"/>
        <dbReference type="ChEBI" id="CHEBI:83421"/>
        <dbReference type="ChEBI" id="CHEBI:456216"/>
        <dbReference type="EC" id="2.7.11.1"/>
    </reaction>
</comment>
<proteinExistence type="inferred from homology"/>
<dbReference type="Gramene" id="AUR62006128-RA">
    <property type="protein sequence ID" value="AUR62006128-RA:cds"/>
    <property type="gene ID" value="AUR62006128"/>
</dbReference>
<evidence type="ECO:0000256" key="1">
    <source>
        <dbReference type="ARBA" id="ARBA00000900"/>
    </source>
</evidence>
<dbReference type="GO" id="GO:0004674">
    <property type="term" value="F:protein serine/threonine kinase activity"/>
    <property type="evidence" value="ECO:0007669"/>
    <property type="project" value="UniProtKB-EC"/>
</dbReference>
<keyword evidence="11 18" id="KW-1133">Transmembrane helix</keyword>
<evidence type="ECO:0000256" key="16">
    <source>
        <dbReference type="ARBA" id="ARBA00048679"/>
    </source>
</evidence>
<dbReference type="OrthoDB" id="8062037at2759"/>
<dbReference type="GO" id="GO:0016020">
    <property type="term" value="C:membrane"/>
    <property type="evidence" value="ECO:0007669"/>
    <property type="project" value="UniProtKB-SubCell"/>
</dbReference>
<dbReference type="SMART" id="SM00184">
    <property type="entry name" value="RING"/>
    <property type="match status" value="1"/>
</dbReference>
<dbReference type="KEGG" id="cqi:110728941"/>
<gene>
    <name evidence="21" type="primary">LOC110728941</name>
</gene>
<dbReference type="RefSeq" id="XP_021764306.1">
    <property type="nucleotide sequence ID" value="XM_021908614.1"/>
</dbReference>
<keyword evidence="9" id="KW-0833">Ubl conjugation pathway</keyword>
<keyword evidence="10" id="KW-0862">Zinc</keyword>
<accession>A0A803L2N9</accession>
<evidence type="ECO:0000256" key="13">
    <source>
        <dbReference type="ARBA" id="ARBA00023180"/>
    </source>
</evidence>
<keyword evidence="5 18" id="KW-0812">Transmembrane</keyword>
<evidence type="ECO:0000256" key="19">
    <source>
        <dbReference type="SAM" id="SignalP"/>
    </source>
</evidence>
<dbReference type="Pfam" id="PF13639">
    <property type="entry name" value="zf-RING_2"/>
    <property type="match status" value="1"/>
</dbReference>
<dbReference type="GO" id="GO:0008270">
    <property type="term" value="F:zinc ion binding"/>
    <property type="evidence" value="ECO:0007669"/>
    <property type="project" value="UniProtKB-KW"/>
</dbReference>
<dbReference type="InterPro" id="IPR001841">
    <property type="entry name" value="Znf_RING"/>
</dbReference>
<evidence type="ECO:0000259" key="20">
    <source>
        <dbReference type="PROSITE" id="PS50089"/>
    </source>
</evidence>
<comment type="subcellular location">
    <subcellularLocation>
        <location evidence="2">Membrane</location>
        <topology evidence="2">Single-pass membrane protein</topology>
    </subcellularLocation>
</comment>
<dbReference type="InterPro" id="IPR032872">
    <property type="entry name" value="WAK_assoc_C"/>
</dbReference>
<feature type="domain" description="RING-type" evidence="20">
    <location>
        <begin position="341"/>
        <end position="383"/>
    </location>
</feature>
<protein>
    <recommendedName>
        <fullName evidence="20">RING-type domain-containing protein</fullName>
    </recommendedName>
</protein>
<dbReference type="AlphaFoldDB" id="A0A803L2N9"/>
<evidence type="ECO:0000256" key="17">
    <source>
        <dbReference type="PROSITE-ProRule" id="PRU00175"/>
    </source>
</evidence>
<evidence type="ECO:0000256" key="14">
    <source>
        <dbReference type="ARBA" id="ARBA00024209"/>
    </source>
</evidence>
<evidence type="ECO:0000256" key="4">
    <source>
        <dbReference type="ARBA" id="ARBA00022679"/>
    </source>
</evidence>
<evidence type="ECO:0000256" key="18">
    <source>
        <dbReference type="SAM" id="Phobius"/>
    </source>
</evidence>
<sequence>MQILKKPIFFLLSFLFLISTKSMENNTNLSDLCLIQVCSYRKPVNRYVQFPFLLSNESLPTSCGYPGFDLSCNKDYELQINLPNSGVFSVQEIDYVHQELWLNDPDNCLPKRLLSLNNASNFVGNNSPFSPVLEQDYWFFNCSNDFFNSSDDHQSKPIECLSGQSYGVFATPLENIVKGNSSLCVKIGPIRVPVRKRSNKSMYSSSELKDDIMLTWAQPHECRECYKRDGNCRFKSNSSLEVGCFNLPRRGFSRGAMIVIALAFATPLVLVTICITYYYIKAVCLRRRATNARLTSLILTSTVTPQPQHVIHGLDQSIIESYPKVVLGESRRLPKPDEKCCPICLGEYLAKDILRTIPDCRHCFHADCIDEWLLLNASCPVCRYSPSQIPENNA</sequence>
<comment type="catalytic activity">
    <reaction evidence="15">
        <text>L-threonyl-[protein] + ATP = O-phospho-L-threonyl-[protein] + ADP + H(+)</text>
        <dbReference type="Rhea" id="RHEA:46608"/>
        <dbReference type="Rhea" id="RHEA-COMP:11060"/>
        <dbReference type="Rhea" id="RHEA-COMP:11605"/>
        <dbReference type="ChEBI" id="CHEBI:15378"/>
        <dbReference type="ChEBI" id="CHEBI:30013"/>
        <dbReference type="ChEBI" id="CHEBI:30616"/>
        <dbReference type="ChEBI" id="CHEBI:61977"/>
        <dbReference type="ChEBI" id="CHEBI:456216"/>
        <dbReference type="EC" id="2.7.11.1"/>
    </reaction>
</comment>
<dbReference type="GeneID" id="110728941"/>
<keyword evidence="13" id="KW-0325">Glycoprotein</keyword>
<evidence type="ECO:0000256" key="5">
    <source>
        <dbReference type="ARBA" id="ARBA00022692"/>
    </source>
</evidence>
<dbReference type="GO" id="GO:0030247">
    <property type="term" value="F:polysaccharide binding"/>
    <property type="evidence" value="ECO:0007669"/>
    <property type="project" value="InterPro"/>
</dbReference>
<keyword evidence="6" id="KW-0479">Metal-binding</keyword>
<evidence type="ECO:0000256" key="7">
    <source>
        <dbReference type="ARBA" id="ARBA00022729"/>
    </source>
</evidence>
<dbReference type="Pfam" id="PF14380">
    <property type="entry name" value="WAK_assoc"/>
    <property type="match status" value="1"/>
</dbReference>
<evidence type="ECO:0000256" key="6">
    <source>
        <dbReference type="ARBA" id="ARBA00022723"/>
    </source>
</evidence>
<feature type="transmembrane region" description="Helical" evidence="18">
    <location>
        <begin position="256"/>
        <end position="280"/>
    </location>
</feature>
<dbReference type="PROSITE" id="PS50089">
    <property type="entry name" value="ZF_RING_2"/>
    <property type="match status" value="1"/>
</dbReference>
<comment type="catalytic activity">
    <reaction evidence="1">
        <text>S-ubiquitinyl-[E2 ubiquitin-conjugating enzyme]-L-cysteine + [acceptor protein]-L-lysine = [E2 ubiquitin-conjugating enzyme]-L-cysteine + N(6)-ubiquitinyl-[acceptor protein]-L-lysine.</text>
        <dbReference type="EC" id="2.3.2.27"/>
    </reaction>
</comment>
<comment type="pathway">
    <text evidence="3">Protein modification; protein ubiquitination.</text>
</comment>
<dbReference type="OMA" id="YQPSFIA"/>
<dbReference type="CDD" id="cd16461">
    <property type="entry name" value="RING-H2_EL5-like"/>
    <property type="match status" value="1"/>
</dbReference>
<dbReference type="PANTHER" id="PTHR46279">
    <property type="entry name" value="RING/U-BOX SUPERFAMILY PROTEIN"/>
    <property type="match status" value="1"/>
</dbReference>
<dbReference type="InterPro" id="IPR025287">
    <property type="entry name" value="WAK_GUB"/>
</dbReference>
<evidence type="ECO:0000256" key="12">
    <source>
        <dbReference type="ARBA" id="ARBA00023136"/>
    </source>
</evidence>
<evidence type="ECO:0000256" key="10">
    <source>
        <dbReference type="ARBA" id="ARBA00022833"/>
    </source>
</evidence>
<evidence type="ECO:0000256" key="9">
    <source>
        <dbReference type="ARBA" id="ARBA00022786"/>
    </source>
</evidence>
<evidence type="ECO:0000256" key="8">
    <source>
        <dbReference type="ARBA" id="ARBA00022771"/>
    </source>
</evidence>
<dbReference type="InterPro" id="IPR046948">
    <property type="entry name" value="ATL20-22-like"/>
</dbReference>
<keyword evidence="12 18" id="KW-0472">Membrane</keyword>
<dbReference type="SUPFAM" id="SSF57850">
    <property type="entry name" value="RING/U-box"/>
    <property type="match status" value="1"/>
</dbReference>
<keyword evidence="7 19" id="KW-0732">Signal</keyword>
<keyword evidence="4" id="KW-0808">Transferase</keyword>
<evidence type="ECO:0000256" key="15">
    <source>
        <dbReference type="ARBA" id="ARBA00047899"/>
    </source>
</evidence>
<evidence type="ECO:0000313" key="21">
    <source>
        <dbReference type="EnsemblPlants" id="AUR62006128-RA:cds"/>
    </source>
</evidence>
<dbReference type="InterPro" id="IPR013083">
    <property type="entry name" value="Znf_RING/FYVE/PHD"/>
</dbReference>
<keyword evidence="22" id="KW-1185">Reference proteome</keyword>
<evidence type="ECO:0000313" key="22">
    <source>
        <dbReference type="Proteomes" id="UP000596660"/>
    </source>
</evidence>
<dbReference type="PANTHER" id="PTHR46279:SF10">
    <property type="entry name" value="RING-TYPE E3 UBIQUITIN TRANSFERASE"/>
    <property type="match status" value="1"/>
</dbReference>